<dbReference type="InterPro" id="IPR007922">
    <property type="entry name" value="DciA-like"/>
</dbReference>
<organism evidence="1 2">
    <name type="scientific">Paraferrimonas haliotis</name>
    <dbReference type="NCBI Taxonomy" id="2013866"/>
    <lineage>
        <taxon>Bacteria</taxon>
        <taxon>Pseudomonadati</taxon>
        <taxon>Pseudomonadota</taxon>
        <taxon>Gammaproteobacteria</taxon>
        <taxon>Alteromonadales</taxon>
        <taxon>Ferrimonadaceae</taxon>
        <taxon>Paraferrimonas</taxon>
    </lineage>
</organism>
<comment type="caution">
    <text evidence="1">The sequence shown here is derived from an EMBL/GenBank/DDBJ whole genome shotgun (WGS) entry which is preliminary data.</text>
</comment>
<accession>A0AA37WX88</accession>
<evidence type="ECO:0000313" key="1">
    <source>
        <dbReference type="EMBL" id="GLS82205.1"/>
    </source>
</evidence>
<evidence type="ECO:0000313" key="2">
    <source>
        <dbReference type="Proteomes" id="UP001157439"/>
    </source>
</evidence>
<reference evidence="1 2" key="1">
    <citation type="journal article" date="2014" name="Int. J. Syst. Evol. Microbiol.">
        <title>Complete genome sequence of Corynebacterium casei LMG S-19264T (=DSM 44701T), isolated from a smear-ripened cheese.</title>
        <authorList>
            <consortium name="US DOE Joint Genome Institute (JGI-PGF)"/>
            <person name="Walter F."/>
            <person name="Albersmeier A."/>
            <person name="Kalinowski J."/>
            <person name="Ruckert C."/>
        </authorList>
    </citation>
    <scope>NUCLEOTIDE SEQUENCE [LARGE SCALE GENOMIC DNA]</scope>
    <source>
        <strain evidence="1 2">NBRC 112785</strain>
    </source>
</reference>
<gene>
    <name evidence="1" type="ORF">GCM10007894_01820</name>
</gene>
<proteinExistence type="predicted"/>
<dbReference type="EMBL" id="BSPO01000001">
    <property type="protein sequence ID" value="GLS82205.1"/>
    <property type="molecule type" value="Genomic_DNA"/>
</dbReference>
<sequence length="146" mass="15766">MKPKPKGLSKVAKADNNLNQLLQHAELITALDHQVKQFVGTPTSEHLQVINLRQGVLVVAVDSASWGARFNFSKAALIDSIRACSLPMLATIEVKVNPQMAKIAKKSVTNRNQISHQAAEHINAAAESIGGELGQKLKRLASKASR</sequence>
<protein>
    <submittedName>
        <fullName evidence="1">DUF721 domain-containing protein</fullName>
    </submittedName>
</protein>
<name>A0AA37WX88_9GAMM</name>
<dbReference type="Pfam" id="PF05258">
    <property type="entry name" value="DciA"/>
    <property type="match status" value="1"/>
</dbReference>
<dbReference type="RefSeq" id="WP_095500132.1">
    <property type="nucleotide sequence ID" value="NZ_BSPO01000001.1"/>
</dbReference>
<dbReference type="AlphaFoldDB" id="A0AA37WX88"/>
<dbReference type="Proteomes" id="UP001157439">
    <property type="component" value="Unassembled WGS sequence"/>
</dbReference>
<keyword evidence="2" id="KW-1185">Reference proteome</keyword>